<evidence type="ECO:0008006" key="10">
    <source>
        <dbReference type="Google" id="ProtNLM"/>
    </source>
</evidence>
<name>A0AAD7FID3_9AGAR</name>
<accession>A0AAD7FID3</accession>
<evidence type="ECO:0000256" key="6">
    <source>
        <dbReference type="ARBA" id="ARBA00023004"/>
    </source>
</evidence>
<dbReference type="SUPFAM" id="SSF48264">
    <property type="entry name" value="Cytochrome P450"/>
    <property type="match status" value="1"/>
</dbReference>
<comment type="caution">
    <text evidence="8">The sequence shown here is derived from an EMBL/GenBank/DDBJ whole genome shotgun (WGS) entry which is preliminary data.</text>
</comment>
<dbReference type="Gene3D" id="1.10.630.10">
    <property type="entry name" value="Cytochrome P450"/>
    <property type="match status" value="1"/>
</dbReference>
<dbReference type="EMBL" id="JARKIF010000012">
    <property type="protein sequence ID" value="KAJ7625708.1"/>
    <property type="molecule type" value="Genomic_DNA"/>
</dbReference>
<dbReference type="InterPro" id="IPR050364">
    <property type="entry name" value="Cytochrome_P450_fung"/>
</dbReference>
<keyword evidence="6" id="KW-0408">Iron</keyword>
<sequence>MSTSAVLLAGLLFVVALYIRKRSRLPLPPGPRKLPIVGNLFDIPKTLQWETYARWSKKYNSGIIHLDLAGKSMIVINSRHCENIGA</sequence>
<evidence type="ECO:0000256" key="3">
    <source>
        <dbReference type="ARBA" id="ARBA00022617"/>
    </source>
</evidence>
<comment type="similarity">
    <text evidence="2">Belongs to the cytochrome P450 family.</text>
</comment>
<keyword evidence="3" id="KW-0349">Heme</keyword>
<evidence type="ECO:0000256" key="4">
    <source>
        <dbReference type="ARBA" id="ARBA00022723"/>
    </source>
</evidence>
<keyword evidence="7" id="KW-0503">Monooxygenase</keyword>
<evidence type="ECO:0000313" key="8">
    <source>
        <dbReference type="EMBL" id="KAJ7625708.1"/>
    </source>
</evidence>
<comment type="cofactor">
    <cofactor evidence="1">
        <name>heme</name>
        <dbReference type="ChEBI" id="CHEBI:30413"/>
    </cofactor>
</comment>
<keyword evidence="4" id="KW-0479">Metal-binding</keyword>
<evidence type="ECO:0000256" key="5">
    <source>
        <dbReference type="ARBA" id="ARBA00023002"/>
    </source>
</evidence>
<gene>
    <name evidence="8" type="ORF">FB45DRAFT_71109</name>
</gene>
<keyword evidence="5" id="KW-0560">Oxidoreductase</keyword>
<dbReference type="InterPro" id="IPR036396">
    <property type="entry name" value="Cyt_P450_sf"/>
</dbReference>
<evidence type="ECO:0000313" key="9">
    <source>
        <dbReference type="Proteomes" id="UP001221142"/>
    </source>
</evidence>
<organism evidence="8 9">
    <name type="scientific">Roridomyces roridus</name>
    <dbReference type="NCBI Taxonomy" id="1738132"/>
    <lineage>
        <taxon>Eukaryota</taxon>
        <taxon>Fungi</taxon>
        <taxon>Dikarya</taxon>
        <taxon>Basidiomycota</taxon>
        <taxon>Agaricomycotina</taxon>
        <taxon>Agaricomycetes</taxon>
        <taxon>Agaricomycetidae</taxon>
        <taxon>Agaricales</taxon>
        <taxon>Marasmiineae</taxon>
        <taxon>Mycenaceae</taxon>
        <taxon>Roridomyces</taxon>
    </lineage>
</organism>
<evidence type="ECO:0000256" key="2">
    <source>
        <dbReference type="ARBA" id="ARBA00010617"/>
    </source>
</evidence>
<dbReference type="PANTHER" id="PTHR46300:SF1">
    <property type="entry name" value="P450, PUTATIVE (EUROFUNG)-RELATED"/>
    <property type="match status" value="1"/>
</dbReference>
<dbReference type="GO" id="GO:0020037">
    <property type="term" value="F:heme binding"/>
    <property type="evidence" value="ECO:0007669"/>
    <property type="project" value="InterPro"/>
</dbReference>
<dbReference type="GO" id="GO:0016705">
    <property type="term" value="F:oxidoreductase activity, acting on paired donors, with incorporation or reduction of molecular oxygen"/>
    <property type="evidence" value="ECO:0007669"/>
    <property type="project" value="InterPro"/>
</dbReference>
<evidence type="ECO:0000256" key="7">
    <source>
        <dbReference type="ARBA" id="ARBA00023033"/>
    </source>
</evidence>
<keyword evidence="9" id="KW-1185">Reference proteome</keyword>
<protein>
    <recommendedName>
        <fullName evidence="10">Cytochrome P450</fullName>
    </recommendedName>
</protein>
<proteinExistence type="inferred from homology"/>
<evidence type="ECO:0000256" key="1">
    <source>
        <dbReference type="ARBA" id="ARBA00001971"/>
    </source>
</evidence>
<dbReference type="Proteomes" id="UP001221142">
    <property type="component" value="Unassembled WGS sequence"/>
</dbReference>
<reference evidence="8" key="1">
    <citation type="submission" date="2023-03" db="EMBL/GenBank/DDBJ databases">
        <title>Massive genome expansion in bonnet fungi (Mycena s.s.) driven by repeated elements and novel gene families across ecological guilds.</title>
        <authorList>
            <consortium name="Lawrence Berkeley National Laboratory"/>
            <person name="Harder C.B."/>
            <person name="Miyauchi S."/>
            <person name="Viragh M."/>
            <person name="Kuo A."/>
            <person name="Thoen E."/>
            <person name="Andreopoulos B."/>
            <person name="Lu D."/>
            <person name="Skrede I."/>
            <person name="Drula E."/>
            <person name="Henrissat B."/>
            <person name="Morin E."/>
            <person name="Kohler A."/>
            <person name="Barry K."/>
            <person name="LaButti K."/>
            <person name="Morin E."/>
            <person name="Salamov A."/>
            <person name="Lipzen A."/>
            <person name="Mereny Z."/>
            <person name="Hegedus B."/>
            <person name="Baldrian P."/>
            <person name="Stursova M."/>
            <person name="Weitz H."/>
            <person name="Taylor A."/>
            <person name="Grigoriev I.V."/>
            <person name="Nagy L.G."/>
            <person name="Martin F."/>
            <person name="Kauserud H."/>
        </authorList>
    </citation>
    <scope>NUCLEOTIDE SEQUENCE</scope>
    <source>
        <strain evidence="8">9284</strain>
    </source>
</reference>
<dbReference type="GO" id="GO:0005506">
    <property type="term" value="F:iron ion binding"/>
    <property type="evidence" value="ECO:0007669"/>
    <property type="project" value="InterPro"/>
</dbReference>
<dbReference type="GO" id="GO:0004497">
    <property type="term" value="F:monooxygenase activity"/>
    <property type="evidence" value="ECO:0007669"/>
    <property type="project" value="UniProtKB-KW"/>
</dbReference>
<dbReference type="PANTHER" id="PTHR46300">
    <property type="entry name" value="P450, PUTATIVE (EUROFUNG)-RELATED-RELATED"/>
    <property type="match status" value="1"/>
</dbReference>
<dbReference type="AlphaFoldDB" id="A0AAD7FID3"/>